<dbReference type="SUPFAM" id="SSF56112">
    <property type="entry name" value="Protein kinase-like (PK-like)"/>
    <property type="match status" value="1"/>
</dbReference>
<comment type="caution">
    <text evidence="11">The sequence shown here is derived from an EMBL/GenBank/DDBJ whole genome shotgun (WGS) entry which is preliminary data.</text>
</comment>
<evidence type="ECO:0000256" key="7">
    <source>
        <dbReference type="PROSITE-ProRule" id="PRU10141"/>
    </source>
</evidence>
<reference evidence="11" key="2">
    <citation type="journal article" date="2022" name="Proc. Natl. Acad. Sci. U.S.A.">
        <title>Diploid-dominant life cycles characterize the early evolution of Fungi.</title>
        <authorList>
            <person name="Amses K.R."/>
            <person name="Simmons D.R."/>
            <person name="Longcore J.E."/>
            <person name="Mondo S.J."/>
            <person name="Seto K."/>
            <person name="Jeronimo G.H."/>
            <person name="Bonds A.E."/>
            <person name="Quandt C.A."/>
            <person name="Davis W.J."/>
            <person name="Chang Y."/>
            <person name="Federici B.A."/>
            <person name="Kuo A."/>
            <person name="LaButti K."/>
            <person name="Pangilinan J."/>
            <person name="Andreopoulos W."/>
            <person name="Tritt A."/>
            <person name="Riley R."/>
            <person name="Hundley H."/>
            <person name="Johnson J."/>
            <person name="Lipzen A."/>
            <person name="Barry K."/>
            <person name="Lang B.F."/>
            <person name="Cuomo C.A."/>
            <person name="Buchler N.E."/>
            <person name="Grigoriev I.V."/>
            <person name="Spatafora J.W."/>
            <person name="Stajich J.E."/>
            <person name="James T.Y."/>
        </authorList>
    </citation>
    <scope>NUCLEOTIDE SEQUENCE</scope>
    <source>
        <strain evidence="11">AG</strain>
    </source>
</reference>
<evidence type="ECO:0000313" key="12">
    <source>
        <dbReference type="Proteomes" id="UP001206595"/>
    </source>
</evidence>
<dbReference type="GO" id="GO:0004707">
    <property type="term" value="F:MAP kinase activity"/>
    <property type="evidence" value="ECO:0007669"/>
    <property type="project" value="UniProtKB-EC"/>
</dbReference>
<proteinExistence type="inferred from homology"/>
<comment type="catalytic activity">
    <reaction evidence="8">
        <text>L-threonyl-[protein] + ATP = O-phospho-L-threonyl-[protein] + ADP + H(+)</text>
        <dbReference type="Rhea" id="RHEA:46608"/>
        <dbReference type="Rhea" id="RHEA-COMP:11060"/>
        <dbReference type="Rhea" id="RHEA-COMP:11605"/>
        <dbReference type="ChEBI" id="CHEBI:15378"/>
        <dbReference type="ChEBI" id="CHEBI:30013"/>
        <dbReference type="ChEBI" id="CHEBI:30616"/>
        <dbReference type="ChEBI" id="CHEBI:61977"/>
        <dbReference type="ChEBI" id="CHEBI:456216"/>
        <dbReference type="EC" id="2.7.11.24"/>
    </reaction>
</comment>
<dbReference type="FunFam" id="1.10.510.10:FF:000040">
    <property type="entry name" value="Mitogen-activated protein kinase"/>
    <property type="match status" value="1"/>
</dbReference>
<evidence type="ECO:0000256" key="5">
    <source>
        <dbReference type="ARBA" id="ARBA00022777"/>
    </source>
</evidence>
<comment type="similarity">
    <text evidence="8">Belongs to the protein kinase superfamily. Ser/Thr protein kinase family. MAP kinase subfamily.</text>
</comment>
<dbReference type="RefSeq" id="XP_051446753.1">
    <property type="nucleotide sequence ID" value="XM_051587344.1"/>
</dbReference>
<keyword evidence="8" id="KW-0460">Magnesium</keyword>
<keyword evidence="4 7" id="KW-0547">Nucleotide-binding</keyword>
<evidence type="ECO:0000256" key="4">
    <source>
        <dbReference type="ARBA" id="ARBA00022741"/>
    </source>
</evidence>
<dbReference type="EC" id="2.7.11.24" evidence="1 8"/>
<dbReference type="InterPro" id="IPR017441">
    <property type="entry name" value="Protein_kinase_ATP_BS"/>
</dbReference>
<evidence type="ECO:0000256" key="9">
    <source>
        <dbReference type="SAM" id="MobiDB-lite"/>
    </source>
</evidence>
<evidence type="ECO:0000256" key="8">
    <source>
        <dbReference type="RuleBase" id="RU361165"/>
    </source>
</evidence>
<accession>A0AAD5EEJ8</accession>
<feature type="domain" description="Protein kinase" evidence="10">
    <location>
        <begin position="95"/>
        <end position="394"/>
    </location>
</feature>
<evidence type="ECO:0000256" key="3">
    <source>
        <dbReference type="ARBA" id="ARBA00022679"/>
    </source>
</evidence>
<sequence length="531" mass="61164">MYSCPLEGEKVMTSHLKISNNAFMRMMHTDHPTKRVVLSLSHPTSTDHDRLFYIKKNKSFNRFLFFLFSIQLGRMRYHEVEIDRGKDRFTIRNKYRFVRKIGSGAYGTVCSVVNIYTGDVIAIKKVHHIFDRKLTTKRCLREIKLLQHFNGHPRIIDIRELDIVDHTNFNEIYLAQQCCDTTLADVIHSSQPLEEVHFQWFLYQILTGLKYIHSADVLHRDLKPANILVNQNCDIRICDFGMARGHIDDQNYESWNLTQYVSTRWYRAPEIMLSRNSYNKSIDVWSLGCIFGEMLGRKVLFKGSDYVDQLHKIVAILGLPQDTSFWNTMASPTVIEYIHNLRSPDGSPPPTDPVDFQSLYPQCSTNGINILTQMLHLDPAKRITVDQALRHPYLADFRDPGEEYDCPRSFAFEPFEKVDSIDELRELIVKEVHAFEANRSISSMSTGSSYSRRRYTGSSIATRRSTQLAEANEQAAASINENASLFTNQSHLVGEPEDMIESDGEEPPPRRIVGPSHADVHAIERQLSGIW</sequence>
<organism evidence="11 12">
    <name type="scientific">Umbelopsis ramanniana AG</name>
    <dbReference type="NCBI Taxonomy" id="1314678"/>
    <lineage>
        <taxon>Eukaryota</taxon>
        <taxon>Fungi</taxon>
        <taxon>Fungi incertae sedis</taxon>
        <taxon>Mucoromycota</taxon>
        <taxon>Mucoromycotina</taxon>
        <taxon>Umbelopsidomycetes</taxon>
        <taxon>Umbelopsidales</taxon>
        <taxon>Umbelopsidaceae</taxon>
        <taxon>Umbelopsis</taxon>
    </lineage>
</organism>
<dbReference type="AlphaFoldDB" id="A0AAD5EEJ8"/>
<dbReference type="GeneID" id="75912689"/>
<evidence type="ECO:0000259" key="10">
    <source>
        <dbReference type="PROSITE" id="PS50011"/>
    </source>
</evidence>
<dbReference type="PROSITE" id="PS00107">
    <property type="entry name" value="PROTEIN_KINASE_ATP"/>
    <property type="match status" value="1"/>
</dbReference>
<dbReference type="InterPro" id="IPR050117">
    <property type="entry name" value="MAPK"/>
</dbReference>
<dbReference type="PANTHER" id="PTHR24055">
    <property type="entry name" value="MITOGEN-ACTIVATED PROTEIN KINASE"/>
    <property type="match status" value="1"/>
</dbReference>
<dbReference type="InterPro" id="IPR000719">
    <property type="entry name" value="Prot_kinase_dom"/>
</dbReference>
<dbReference type="PROSITE" id="PS01351">
    <property type="entry name" value="MAPK"/>
    <property type="match status" value="1"/>
</dbReference>
<dbReference type="CDD" id="cd07834">
    <property type="entry name" value="STKc_MAPK"/>
    <property type="match status" value="1"/>
</dbReference>
<gene>
    <name evidence="11" type="ORF">K450DRAFT_230955</name>
</gene>
<comment type="activity regulation">
    <text evidence="8">Activated by threonine and tyrosine phosphorylation.</text>
</comment>
<dbReference type="EMBL" id="MU620904">
    <property type="protein sequence ID" value="KAI8581749.1"/>
    <property type="molecule type" value="Genomic_DNA"/>
</dbReference>
<feature type="region of interest" description="Disordered" evidence="9">
    <location>
        <begin position="495"/>
        <end position="517"/>
    </location>
</feature>
<dbReference type="PROSITE" id="PS00108">
    <property type="entry name" value="PROTEIN_KINASE_ST"/>
    <property type="match status" value="1"/>
</dbReference>
<dbReference type="Gene3D" id="1.10.510.10">
    <property type="entry name" value="Transferase(Phosphotransferase) domain 1"/>
    <property type="match status" value="1"/>
</dbReference>
<keyword evidence="12" id="KW-1185">Reference proteome</keyword>
<evidence type="ECO:0000313" key="11">
    <source>
        <dbReference type="EMBL" id="KAI8581749.1"/>
    </source>
</evidence>
<feature type="compositionally biased region" description="Acidic residues" evidence="9">
    <location>
        <begin position="495"/>
        <end position="506"/>
    </location>
</feature>
<dbReference type="PROSITE" id="PS50011">
    <property type="entry name" value="PROTEIN_KINASE_DOM"/>
    <property type="match status" value="1"/>
</dbReference>
<evidence type="ECO:0000256" key="6">
    <source>
        <dbReference type="ARBA" id="ARBA00022840"/>
    </source>
</evidence>
<dbReference type="Gene3D" id="3.30.200.20">
    <property type="entry name" value="Phosphorylase Kinase, domain 1"/>
    <property type="match status" value="1"/>
</dbReference>
<keyword evidence="6 7" id="KW-0067">ATP-binding</keyword>
<name>A0AAD5EEJ8_UMBRA</name>
<keyword evidence="2 8" id="KW-0723">Serine/threonine-protein kinase</keyword>
<keyword evidence="3 8" id="KW-0808">Transferase</keyword>
<feature type="binding site" evidence="7">
    <location>
        <position position="125"/>
    </location>
    <ligand>
        <name>ATP</name>
        <dbReference type="ChEBI" id="CHEBI:30616"/>
    </ligand>
</feature>
<dbReference type="Pfam" id="PF00069">
    <property type="entry name" value="Pkinase"/>
    <property type="match status" value="1"/>
</dbReference>
<dbReference type="InterPro" id="IPR008271">
    <property type="entry name" value="Ser/Thr_kinase_AS"/>
</dbReference>
<dbReference type="InterPro" id="IPR003527">
    <property type="entry name" value="MAP_kinase_CS"/>
</dbReference>
<dbReference type="GO" id="GO:0005524">
    <property type="term" value="F:ATP binding"/>
    <property type="evidence" value="ECO:0007669"/>
    <property type="project" value="UniProtKB-UniRule"/>
</dbReference>
<dbReference type="SMART" id="SM00220">
    <property type="entry name" value="S_TKc"/>
    <property type="match status" value="1"/>
</dbReference>
<evidence type="ECO:0000256" key="1">
    <source>
        <dbReference type="ARBA" id="ARBA00012411"/>
    </source>
</evidence>
<dbReference type="InterPro" id="IPR011009">
    <property type="entry name" value="Kinase-like_dom_sf"/>
</dbReference>
<dbReference type="Proteomes" id="UP001206595">
    <property type="component" value="Unassembled WGS sequence"/>
</dbReference>
<comment type="cofactor">
    <cofactor evidence="8">
        <name>Mg(2+)</name>
        <dbReference type="ChEBI" id="CHEBI:18420"/>
    </cofactor>
</comment>
<reference evidence="11" key="1">
    <citation type="submission" date="2021-06" db="EMBL/GenBank/DDBJ databases">
        <authorList>
            <consortium name="DOE Joint Genome Institute"/>
            <person name="Mondo S.J."/>
            <person name="Amses K.R."/>
            <person name="Simmons D.R."/>
            <person name="Longcore J.E."/>
            <person name="Seto K."/>
            <person name="Alves G.H."/>
            <person name="Bonds A.E."/>
            <person name="Quandt C.A."/>
            <person name="Davis W.J."/>
            <person name="Chang Y."/>
            <person name="Letcher P.M."/>
            <person name="Powell M.J."/>
            <person name="Kuo A."/>
            <person name="Labutti K."/>
            <person name="Pangilinan J."/>
            <person name="Andreopoulos W."/>
            <person name="Tritt A."/>
            <person name="Riley R."/>
            <person name="Hundley H."/>
            <person name="Johnson J."/>
            <person name="Lipzen A."/>
            <person name="Barry K."/>
            <person name="Berbee M.L."/>
            <person name="Buchler N.E."/>
            <person name="Grigoriev I.V."/>
            <person name="Spatafora J.W."/>
            <person name="Stajich J.E."/>
            <person name="James T.Y."/>
        </authorList>
    </citation>
    <scope>NUCLEOTIDE SEQUENCE</scope>
    <source>
        <strain evidence="11">AG</strain>
    </source>
</reference>
<keyword evidence="5 8" id="KW-0418">Kinase</keyword>
<evidence type="ECO:0000256" key="2">
    <source>
        <dbReference type="ARBA" id="ARBA00022527"/>
    </source>
</evidence>
<protein>
    <recommendedName>
        <fullName evidence="1 8">Mitogen-activated protein kinase</fullName>
        <ecNumber evidence="1 8">2.7.11.24</ecNumber>
    </recommendedName>
</protein>